<evidence type="ECO:0000313" key="1">
    <source>
        <dbReference type="EMBL" id="SFV87760.1"/>
    </source>
</evidence>
<sequence length="40" mass="4976">MTALRIKTHYKQLCFRKLLKDLCMHMNNHQKWILLITLFM</sequence>
<organism evidence="1">
    <name type="scientific">hydrothermal vent metagenome</name>
    <dbReference type="NCBI Taxonomy" id="652676"/>
    <lineage>
        <taxon>unclassified sequences</taxon>
        <taxon>metagenomes</taxon>
        <taxon>ecological metagenomes</taxon>
    </lineage>
</organism>
<dbReference type="AlphaFoldDB" id="A0A1W1E1B3"/>
<proteinExistence type="predicted"/>
<gene>
    <name evidence="1" type="ORF">MNB_SUP05-SYMBIONT-5-836</name>
</gene>
<accession>A0A1W1E1B3</accession>
<dbReference type="EMBL" id="FPHZ01000075">
    <property type="protein sequence ID" value="SFV87760.1"/>
    <property type="molecule type" value="Genomic_DNA"/>
</dbReference>
<protein>
    <submittedName>
        <fullName evidence="1">Uncharacterized protein</fullName>
    </submittedName>
</protein>
<reference evidence="1" key="1">
    <citation type="submission" date="2016-10" db="EMBL/GenBank/DDBJ databases">
        <authorList>
            <person name="de Groot N.N."/>
        </authorList>
    </citation>
    <scope>NUCLEOTIDE SEQUENCE</scope>
</reference>
<name>A0A1W1E1B3_9ZZZZ</name>